<reference evidence="6 7" key="1">
    <citation type="submission" date="2021-03" db="EMBL/GenBank/DDBJ databases">
        <title>Sequencing the genomes of 1000 actinobacteria strains.</title>
        <authorList>
            <person name="Klenk H.-P."/>
        </authorList>
    </citation>
    <scope>NUCLEOTIDE SEQUENCE [LARGE SCALE GENOMIC DNA]</scope>
    <source>
        <strain evidence="6 7">DSM 45516</strain>
    </source>
</reference>
<organism evidence="6 7">
    <name type="scientific">Nocardia goodfellowii</name>
    <dbReference type="NCBI Taxonomy" id="882446"/>
    <lineage>
        <taxon>Bacteria</taxon>
        <taxon>Bacillati</taxon>
        <taxon>Actinomycetota</taxon>
        <taxon>Actinomycetes</taxon>
        <taxon>Mycobacteriales</taxon>
        <taxon>Nocardiaceae</taxon>
        <taxon>Nocardia</taxon>
    </lineage>
</organism>
<dbReference type="InterPro" id="IPR002938">
    <property type="entry name" value="FAD-bd"/>
</dbReference>
<dbReference type="InterPro" id="IPR050641">
    <property type="entry name" value="RIFMO-like"/>
</dbReference>
<dbReference type="Proteomes" id="UP001519325">
    <property type="component" value="Unassembled WGS sequence"/>
</dbReference>
<dbReference type="Gene3D" id="3.50.50.60">
    <property type="entry name" value="FAD/NAD(P)-binding domain"/>
    <property type="match status" value="2"/>
</dbReference>
<dbReference type="Gene3D" id="3.40.30.120">
    <property type="match status" value="1"/>
</dbReference>
<evidence type="ECO:0000313" key="6">
    <source>
        <dbReference type="EMBL" id="MBP2193732.1"/>
    </source>
</evidence>
<keyword evidence="3" id="KW-0274">FAD</keyword>
<dbReference type="Pfam" id="PF01494">
    <property type="entry name" value="FAD_binding_3"/>
    <property type="match status" value="1"/>
</dbReference>
<protein>
    <submittedName>
        <fullName evidence="6">2-polyprenyl-6-methoxyphenol hydroxylase-like FAD-dependent oxidoreductase</fullName>
    </submittedName>
</protein>
<proteinExistence type="predicted"/>
<sequence>MTTEVIVVGAGPTGLLLACELALCGVRPVVLERQPLPRELPKANGLGGEIVRLLDYRGLTPRCRAHSSYLGPVPGFPFGGTELDFTKLEESPLHAMLIPQPRLEQVLTERALELGAEIRRGHELRRFHQDADGVSAEARGPAGEYRLGARYLVGCDGGRSAVRAAAGIAFPGTTYPEMTRLGHVGMPDPVELLSNGDLEVPGLGRVRSGFTRTERGTLAVASFTPEVLLVSVTDAEPAPADPDAPVTLPELRAGIRRVLGADLPLGEPIWLSRFSAQARQAERYRAGRVFVAGDAAHLFPAGGAALNVGLLDTINLGWKLAAAVHGWAPPGLLNTYHSERHPAGARALLQTRAQTALAAATGDDESALRDLCLELLGDEQALRRVGRMLAGSDIRYPMTSADPGTHPIPGSQDPGTHSPPGSQDPGTPPLLGSLMPDLLLQGCESASSVAQLMPAARPVLLQLDGGRDWHEATHGWADRVDFHTAHCADRPADAVLLRPDGHVAWLDPVGGATAAAAALRTSLNHWFGAASATS</sequence>
<dbReference type="PANTHER" id="PTHR43004:SF19">
    <property type="entry name" value="BINDING MONOOXYGENASE, PUTATIVE (JCVI)-RELATED"/>
    <property type="match status" value="1"/>
</dbReference>
<evidence type="ECO:0000256" key="3">
    <source>
        <dbReference type="ARBA" id="ARBA00022827"/>
    </source>
</evidence>
<dbReference type="RefSeq" id="WP_245366243.1">
    <property type="nucleotide sequence ID" value="NZ_JAGGMR010000001.1"/>
</dbReference>
<evidence type="ECO:0000313" key="7">
    <source>
        <dbReference type="Proteomes" id="UP001519325"/>
    </source>
</evidence>
<comment type="cofactor">
    <cofactor evidence="1">
        <name>FAD</name>
        <dbReference type="ChEBI" id="CHEBI:57692"/>
    </cofactor>
</comment>
<dbReference type="PANTHER" id="PTHR43004">
    <property type="entry name" value="TRK SYSTEM POTASSIUM UPTAKE PROTEIN"/>
    <property type="match status" value="1"/>
</dbReference>
<comment type="caution">
    <text evidence="6">The sequence shown here is derived from an EMBL/GenBank/DDBJ whole genome shotgun (WGS) entry which is preliminary data.</text>
</comment>
<evidence type="ECO:0000256" key="4">
    <source>
        <dbReference type="SAM" id="MobiDB-lite"/>
    </source>
</evidence>
<dbReference type="SUPFAM" id="SSF51905">
    <property type="entry name" value="FAD/NAD(P)-binding domain"/>
    <property type="match status" value="1"/>
</dbReference>
<name>A0ABS4QPT5_9NOCA</name>
<dbReference type="Gene3D" id="3.30.70.2450">
    <property type="match status" value="1"/>
</dbReference>
<dbReference type="Pfam" id="PF21274">
    <property type="entry name" value="Rng_hyd_C"/>
    <property type="match status" value="1"/>
</dbReference>
<keyword evidence="2" id="KW-0285">Flavoprotein</keyword>
<evidence type="ECO:0000256" key="1">
    <source>
        <dbReference type="ARBA" id="ARBA00001974"/>
    </source>
</evidence>
<dbReference type="PRINTS" id="PR00420">
    <property type="entry name" value="RNGMNOXGNASE"/>
</dbReference>
<evidence type="ECO:0000259" key="5">
    <source>
        <dbReference type="Pfam" id="PF01494"/>
    </source>
</evidence>
<evidence type="ECO:0000256" key="2">
    <source>
        <dbReference type="ARBA" id="ARBA00022630"/>
    </source>
</evidence>
<accession>A0ABS4QPT5</accession>
<dbReference type="InterPro" id="IPR036188">
    <property type="entry name" value="FAD/NAD-bd_sf"/>
</dbReference>
<feature type="region of interest" description="Disordered" evidence="4">
    <location>
        <begin position="395"/>
        <end position="434"/>
    </location>
</feature>
<feature type="compositionally biased region" description="Polar residues" evidence="4">
    <location>
        <begin position="413"/>
        <end position="425"/>
    </location>
</feature>
<gene>
    <name evidence="6" type="ORF">BJ987_006633</name>
</gene>
<feature type="domain" description="FAD-binding" evidence="5">
    <location>
        <begin position="3"/>
        <end position="348"/>
    </location>
</feature>
<dbReference type="EMBL" id="JAGGMR010000001">
    <property type="protein sequence ID" value="MBP2193732.1"/>
    <property type="molecule type" value="Genomic_DNA"/>
</dbReference>
<keyword evidence="7" id="KW-1185">Reference proteome</keyword>